<sequence>MKATKIYPLESIAPEHRHMNYWDMFATWVGANANNGTWFIGGVIAACGLWGGVKALIIGSAVAYVFLSLVGYIGYKTGVTTTGLSRAAFGIRGSIGPSIVNLIQFIGWTAVNTFIAATSISYLCHSIFGWPIYGKPGGNWSLLFGIVIMSILHLISVMAGQRSIQLIERIGMILVFAFVVWETIVVFRETSFTQISHWVVPLKQRMSFGSALDSLAAFNLAWVTAGADFTRFTNKKTVATSAPFFGALIGVLWFAFVGLFATISIAVTSGVYDANNSDPSTIAAKLGLGALAMVVIILTSMTANAVNLQAAGSALNNMMPKISLKTALWIVTVAATFVTMIPMVVGSFLDTFTAFLDVLGMILGPWMSIMCVDFFILHHGNYKMTDLIKRNGPFWYKFGVNWWAFLCWALGVVLYLIIRKIDWFDHSVGAAYPVMLIIALVYYGIMKVRAIFTQEEQHVN</sequence>
<feature type="transmembrane region" description="Helical" evidence="8">
    <location>
        <begin position="105"/>
        <end position="128"/>
    </location>
</feature>
<dbReference type="PANTHER" id="PTHR30569">
    <property type="entry name" value="CYTOSINE TRANSPORTER CODB"/>
    <property type="match status" value="1"/>
</dbReference>
<feature type="transmembrane region" description="Helical" evidence="8">
    <location>
        <begin position="355"/>
        <end position="377"/>
    </location>
</feature>
<comment type="subcellular location">
    <subcellularLocation>
        <location evidence="1">Membrane</location>
        <topology evidence="1">Multi-pass membrane protein</topology>
    </subcellularLocation>
</comment>
<dbReference type="GO" id="GO:0015209">
    <property type="term" value="F:cytosine transmembrane transporter activity"/>
    <property type="evidence" value="ECO:0007669"/>
    <property type="project" value="InterPro"/>
</dbReference>
<proteinExistence type="inferred from homology"/>
<evidence type="ECO:0000256" key="8">
    <source>
        <dbReference type="SAM" id="Phobius"/>
    </source>
</evidence>
<feature type="transmembrane region" description="Helical" evidence="8">
    <location>
        <begin position="170"/>
        <end position="188"/>
    </location>
</feature>
<dbReference type="PIRSF" id="PIRSF002744">
    <property type="entry name" value="Pur-cyt_permease"/>
    <property type="match status" value="1"/>
</dbReference>
<evidence type="ECO:0000256" key="2">
    <source>
        <dbReference type="ARBA" id="ARBA00008974"/>
    </source>
</evidence>
<dbReference type="AlphaFoldDB" id="A0A4R5NG63"/>
<dbReference type="InterPro" id="IPR026030">
    <property type="entry name" value="Pur-cyt_permease_Fcy2/21/22"/>
</dbReference>
<dbReference type="EMBL" id="PUFO01000088">
    <property type="protein sequence ID" value="TDG73243.1"/>
    <property type="molecule type" value="Genomic_DNA"/>
</dbReference>
<feature type="transmembrane region" description="Helical" evidence="8">
    <location>
        <begin position="140"/>
        <end position="158"/>
    </location>
</feature>
<keyword evidence="6 7" id="KW-0472">Membrane</keyword>
<evidence type="ECO:0000256" key="7">
    <source>
        <dbReference type="PIRNR" id="PIRNR002744"/>
    </source>
</evidence>
<feature type="transmembrane region" description="Helical" evidence="8">
    <location>
        <begin position="430"/>
        <end position="446"/>
    </location>
</feature>
<evidence type="ECO:0000256" key="1">
    <source>
        <dbReference type="ARBA" id="ARBA00004141"/>
    </source>
</evidence>
<feature type="transmembrane region" description="Helical" evidence="8">
    <location>
        <begin position="398"/>
        <end position="418"/>
    </location>
</feature>
<evidence type="ECO:0000256" key="5">
    <source>
        <dbReference type="ARBA" id="ARBA00022989"/>
    </source>
</evidence>
<gene>
    <name evidence="9" type="ORF">C5L31_002005</name>
</gene>
<feature type="transmembrane region" description="Helical" evidence="8">
    <location>
        <begin position="208"/>
        <end position="230"/>
    </location>
</feature>
<dbReference type="RefSeq" id="WP_010620284.1">
    <property type="nucleotide sequence ID" value="NZ_PUFO01000088.1"/>
</dbReference>
<evidence type="ECO:0008006" key="11">
    <source>
        <dbReference type="Google" id="ProtNLM"/>
    </source>
</evidence>
<reference evidence="9 10" key="1">
    <citation type="journal article" date="2019" name="Appl. Microbiol. Biotechnol.">
        <title>Uncovering carbohydrate metabolism through a genotype-phenotype association study of 56 lactic acid bacteria genomes.</title>
        <authorList>
            <person name="Buron-Moles G."/>
            <person name="Chailyan A."/>
            <person name="Dolejs I."/>
            <person name="Forster J."/>
            <person name="Miks M.H."/>
        </authorList>
    </citation>
    <scope>NUCLEOTIDE SEQUENCE [LARGE SCALE GENOMIC DNA]</scope>
    <source>
        <strain evidence="9 10">ATCC 49373</strain>
    </source>
</reference>
<organism evidence="9 10">
    <name type="scientific">Secundilactobacillus malefermentans</name>
    <dbReference type="NCBI Taxonomy" id="176292"/>
    <lineage>
        <taxon>Bacteria</taxon>
        <taxon>Bacillati</taxon>
        <taxon>Bacillota</taxon>
        <taxon>Bacilli</taxon>
        <taxon>Lactobacillales</taxon>
        <taxon>Lactobacillaceae</taxon>
        <taxon>Secundilactobacillus</taxon>
    </lineage>
</organism>
<protein>
    <recommendedName>
        <fullName evidence="11">Cytosine permease</fullName>
    </recommendedName>
</protein>
<feature type="transmembrane region" description="Helical" evidence="8">
    <location>
        <begin position="327"/>
        <end position="349"/>
    </location>
</feature>
<keyword evidence="4 8" id="KW-0812">Transmembrane</keyword>
<dbReference type="InterPro" id="IPR030191">
    <property type="entry name" value="CodB"/>
</dbReference>
<evidence type="ECO:0000256" key="4">
    <source>
        <dbReference type="ARBA" id="ARBA00022692"/>
    </source>
</evidence>
<dbReference type="STRING" id="1122149.FD44_GL000841"/>
<evidence type="ECO:0000313" key="10">
    <source>
        <dbReference type="Proteomes" id="UP000294854"/>
    </source>
</evidence>
<evidence type="ECO:0000313" key="9">
    <source>
        <dbReference type="EMBL" id="TDG73243.1"/>
    </source>
</evidence>
<feature type="transmembrane region" description="Helical" evidence="8">
    <location>
        <begin position="242"/>
        <end position="266"/>
    </location>
</feature>
<dbReference type="Proteomes" id="UP000294854">
    <property type="component" value="Unassembled WGS sequence"/>
</dbReference>
<name>A0A4R5NG63_9LACO</name>
<feature type="transmembrane region" description="Helical" evidence="8">
    <location>
        <begin position="38"/>
        <end position="67"/>
    </location>
</feature>
<evidence type="ECO:0000256" key="6">
    <source>
        <dbReference type="ARBA" id="ARBA00023136"/>
    </source>
</evidence>
<keyword evidence="3 7" id="KW-0813">Transport</keyword>
<dbReference type="OrthoDB" id="9787279at2"/>
<keyword evidence="5 8" id="KW-1133">Transmembrane helix</keyword>
<dbReference type="InterPro" id="IPR001248">
    <property type="entry name" value="Pur-cyt_permease"/>
</dbReference>
<dbReference type="Pfam" id="PF02133">
    <property type="entry name" value="Transp_cyt_pur"/>
    <property type="match status" value="1"/>
</dbReference>
<comment type="caution">
    <text evidence="9">The sequence shown here is derived from an EMBL/GenBank/DDBJ whole genome shotgun (WGS) entry which is preliminary data.</text>
</comment>
<dbReference type="GO" id="GO:0005886">
    <property type="term" value="C:plasma membrane"/>
    <property type="evidence" value="ECO:0007669"/>
    <property type="project" value="TreeGrafter"/>
</dbReference>
<accession>A0A4R5NG63</accession>
<dbReference type="CDD" id="cd11484">
    <property type="entry name" value="SLC-NCS1sbd_CobB-like"/>
    <property type="match status" value="1"/>
</dbReference>
<dbReference type="Gene3D" id="1.10.4160.10">
    <property type="entry name" value="Hydantoin permease"/>
    <property type="match status" value="1"/>
</dbReference>
<comment type="similarity">
    <text evidence="2 7">Belongs to the purine-cytosine permease (2.A.39) family.</text>
</comment>
<feature type="transmembrane region" description="Helical" evidence="8">
    <location>
        <begin position="286"/>
        <end position="306"/>
    </location>
</feature>
<keyword evidence="10" id="KW-1185">Reference proteome</keyword>
<evidence type="ECO:0000256" key="3">
    <source>
        <dbReference type="ARBA" id="ARBA00022448"/>
    </source>
</evidence>
<dbReference type="PANTHER" id="PTHR30569:SF0">
    <property type="entry name" value="CYTOSINE PERMEASE"/>
    <property type="match status" value="1"/>
</dbReference>